<evidence type="ECO:0000313" key="3">
    <source>
        <dbReference type="Proteomes" id="UP000821866"/>
    </source>
</evidence>
<feature type="region of interest" description="Disordered" evidence="1">
    <location>
        <begin position="88"/>
        <end position="118"/>
    </location>
</feature>
<dbReference type="Proteomes" id="UP000821866">
    <property type="component" value="Unassembled WGS sequence"/>
</dbReference>
<sequence>MTTGVIYDVNEEITDSSLEKLLSSSAPVLGFHRFGRTRCVKVVFQWKTLPTHVKVGYVRHSDSDALRLLLLRHGFRVSYYGREAGISVKGSQPTHDSASMERSSTVTPSSNEQWSSSVTENDAGRCVAVTTHEAHTLEVTSDPAFTSSLSGQQNDILTGKIMEDDPASNCPADHNDDDDAGGCWKTVMKKRCAHKLNAHKESQTRASRASLSAMYASSVGTGVCLDFL</sequence>
<comment type="caution">
    <text evidence="2">The sequence shown here is derived from an EMBL/GenBank/DDBJ whole genome shotgun (WGS) entry which is preliminary data.</text>
</comment>
<dbReference type="EMBL" id="JABSTU010004493">
    <property type="protein sequence ID" value="KAH7958127.1"/>
    <property type="molecule type" value="Genomic_DNA"/>
</dbReference>
<reference evidence="2" key="2">
    <citation type="submission" date="2021-09" db="EMBL/GenBank/DDBJ databases">
        <authorList>
            <person name="Jia N."/>
            <person name="Wang J."/>
            <person name="Shi W."/>
            <person name="Du L."/>
            <person name="Sun Y."/>
            <person name="Zhan W."/>
            <person name="Jiang J."/>
            <person name="Wang Q."/>
            <person name="Zhang B."/>
            <person name="Ji P."/>
            <person name="Sakyi L.B."/>
            <person name="Cui X."/>
            <person name="Yuan T."/>
            <person name="Jiang B."/>
            <person name="Yang W."/>
            <person name="Lam T.T.-Y."/>
            <person name="Chang Q."/>
            <person name="Ding S."/>
            <person name="Wang X."/>
            <person name="Zhu J."/>
            <person name="Ruan X."/>
            <person name="Zhao L."/>
            <person name="Wei J."/>
            <person name="Que T."/>
            <person name="Du C."/>
            <person name="Cheng J."/>
            <person name="Dai P."/>
            <person name="Han X."/>
            <person name="Huang E."/>
            <person name="Gao Y."/>
            <person name="Liu J."/>
            <person name="Shao H."/>
            <person name="Ye R."/>
            <person name="Li L."/>
            <person name="Wei W."/>
            <person name="Wang X."/>
            <person name="Wang C."/>
            <person name="Huo Q."/>
            <person name="Li W."/>
            <person name="Guo W."/>
            <person name="Chen H."/>
            <person name="Chen S."/>
            <person name="Zhou L."/>
            <person name="Zhou L."/>
            <person name="Ni X."/>
            <person name="Tian J."/>
            <person name="Zhou Y."/>
            <person name="Sheng Y."/>
            <person name="Liu T."/>
            <person name="Pan Y."/>
            <person name="Xia L."/>
            <person name="Li J."/>
            <person name="Zhao F."/>
            <person name="Cao W."/>
        </authorList>
    </citation>
    <scope>NUCLEOTIDE SEQUENCE</scope>
    <source>
        <strain evidence="2">Rmic-2018</strain>
        <tissue evidence="2">Larvae</tissue>
    </source>
</reference>
<keyword evidence="3" id="KW-1185">Reference proteome</keyword>
<evidence type="ECO:0000256" key="1">
    <source>
        <dbReference type="SAM" id="MobiDB-lite"/>
    </source>
</evidence>
<protein>
    <submittedName>
        <fullName evidence="2">Uncharacterized protein</fullName>
    </submittedName>
</protein>
<dbReference type="AlphaFoldDB" id="A0A9J6CYL4"/>
<name>A0A9J6CYL4_RHIMP</name>
<reference evidence="2" key="1">
    <citation type="journal article" date="2020" name="Cell">
        <title>Large-Scale Comparative Analyses of Tick Genomes Elucidate Their Genetic Diversity and Vector Capacities.</title>
        <authorList>
            <consortium name="Tick Genome and Microbiome Consortium (TIGMIC)"/>
            <person name="Jia N."/>
            <person name="Wang J."/>
            <person name="Shi W."/>
            <person name="Du L."/>
            <person name="Sun Y."/>
            <person name="Zhan W."/>
            <person name="Jiang J.F."/>
            <person name="Wang Q."/>
            <person name="Zhang B."/>
            <person name="Ji P."/>
            <person name="Bell-Sakyi L."/>
            <person name="Cui X.M."/>
            <person name="Yuan T.T."/>
            <person name="Jiang B.G."/>
            <person name="Yang W.F."/>
            <person name="Lam T.T."/>
            <person name="Chang Q.C."/>
            <person name="Ding S.J."/>
            <person name="Wang X.J."/>
            <person name="Zhu J.G."/>
            <person name="Ruan X.D."/>
            <person name="Zhao L."/>
            <person name="Wei J.T."/>
            <person name="Ye R.Z."/>
            <person name="Que T.C."/>
            <person name="Du C.H."/>
            <person name="Zhou Y.H."/>
            <person name="Cheng J.X."/>
            <person name="Dai P.F."/>
            <person name="Guo W.B."/>
            <person name="Han X.H."/>
            <person name="Huang E.J."/>
            <person name="Li L.F."/>
            <person name="Wei W."/>
            <person name="Gao Y.C."/>
            <person name="Liu J.Z."/>
            <person name="Shao H.Z."/>
            <person name="Wang X."/>
            <person name="Wang C.C."/>
            <person name="Yang T.C."/>
            <person name="Huo Q.B."/>
            <person name="Li W."/>
            <person name="Chen H.Y."/>
            <person name="Chen S.E."/>
            <person name="Zhou L.G."/>
            <person name="Ni X.B."/>
            <person name="Tian J.H."/>
            <person name="Sheng Y."/>
            <person name="Liu T."/>
            <person name="Pan Y.S."/>
            <person name="Xia L.Y."/>
            <person name="Li J."/>
            <person name="Zhao F."/>
            <person name="Cao W.C."/>
        </authorList>
    </citation>
    <scope>NUCLEOTIDE SEQUENCE</scope>
    <source>
        <strain evidence="2">Rmic-2018</strain>
    </source>
</reference>
<organism evidence="2 3">
    <name type="scientific">Rhipicephalus microplus</name>
    <name type="common">Cattle tick</name>
    <name type="synonym">Boophilus microplus</name>
    <dbReference type="NCBI Taxonomy" id="6941"/>
    <lineage>
        <taxon>Eukaryota</taxon>
        <taxon>Metazoa</taxon>
        <taxon>Ecdysozoa</taxon>
        <taxon>Arthropoda</taxon>
        <taxon>Chelicerata</taxon>
        <taxon>Arachnida</taxon>
        <taxon>Acari</taxon>
        <taxon>Parasitiformes</taxon>
        <taxon>Ixodida</taxon>
        <taxon>Ixodoidea</taxon>
        <taxon>Ixodidae</taxon>
        <taxon>Rhipicephalinae</taxon>
        <taxon>Rhipicephalus</taxon>
        <taxon>Boophilus</taxon>
    </lineage>
</organism>
<proteinExistence type="predicted"/>
<feature type="compositionally biased region" description="Polar residues" evidence="1">
    <location>
        <begin position="89"/>
        <end position="118"/>
    </location>
</feature>
<evidence type="ECO:0000313" key="2">
    <source>
        <dbReference type="EMBL" id="KAH7958127.1"/>
    </source>
</evidence>
<accession>A0A9J6CYL4</accession>
<gene>
    <name evidence="2" type="ORF">HPB51_027888</name>
</gene>